<dbReference type="AlphaFoldDB" id="A0A6A6J2F9"/>
<dbReference type="Proteomes" id="UP000800094">
    <property type="component" value="Unassembled WGS sequence"/>
</dbReference>
<feature type="region of interest" description="Disordered" evidence="2">
    <location>
        <begin position="1"/>
        <end position="28"/>
    </location>
</feature>
<protein>
    <submittedName>
        <fullName evidence="4">Histidine-phosphotransfer domain, HPT domain-containing protein</fullName>
    </submittedName>
</protein>
<evidence type="ECO:0000313" key="4">
    <source>
        <dbReference type="EMBL" id="KAF2256826.1"/>
    </source>
</evidence>
<feature type="modified residue" description="Phosphohistidine" evidence="1">
    <location>
        <position position="83"/>
    </location>
</feature>
<evidence type="ECO:0000256" key="2">
    <source>
        <dbReference type="SAM" id="MobiDB-lite"/>
    </source>
</evidence>
<dbReference type="EMBL" id="ML987189">
    <property type="protein sequence ID" value="KAF2256826.1"/>
    <property type="molecule type" value="Genomic_DNA"/>
</dbReference>
<dbReference type="GeneID" id="54575110"/>
<dbReference type="Pfam" id="PF01627">
    <property type="entry name" value="Hpt"/>
    <property type="match status" value="1"/>
</dbReference>
<dbReference type="GO" id="GO:0000160">
    <property type="term" value="P:phosphorelay signal transduction system"/>
    <property type="evidence" value="ECO:0007669"/>
    <property type="project" value="InterPro"/>
</dbReference>
<dbReference type="InterPro" id="IPR008207">
    <property type="entry name" value="Sig_transdc_His_kin_Hpt_dom"/>
</dbReference>
<dbReference type="RefSeq" id="XP_033691830.1">
    <property type="nucleotide sequence ID" value="XM_033821780.1"/>
</dbReference>
<dbReference type="PANTHER" id="PTHR28242:SF52">
    <property type="entry name" value="PHOSPHORELAY INTERMEDIATE PROTEIN YPD1"/>
    <property type="match status" value="1"/>
</dbReference>
<proteinExistence type="predicted"/>
<dbReference type="GO" id="GO:0005634">
    <property type="term" value="C:nucleus"/>
    <property type="evidence" value="ECO:0007669"/>
    <property type="project" value="TreeGrafter"/>
</dbReference>
<evidence type="ECO:0000256" key="1">
    <source>
        <dbReference type="PROSITE-ProRule" id="PRU00110"/>
    </source>
</evidence>
<dbReference type="Gene3D" id="1.20.120.160">
    <property type="entry name" value="HPT domain"/>
    <property type="match status" value="1"/>
</dbReference>
<accession>A0A6A6J2F9</accession>
<dbReference type="GO" id="GO:0009927">
    <property type="term" value="F:histidine phosphotransfer kinase activity"/>
    <property type="evidence" value="ECO:0007669"/>
    <property type="project" value="InterPro"/>
</dbReference>
<dbReference type="GO" id="GO:0043424">
    <property type="term" value="F:protein histidine kinase binding"/>
    <property type="evidence" value="ECO:0007669"/>
    <property type="project" value="InterPro"/>
</dbReference>
<dbReference type="InterPro" id="IPR036641">
    <property type="entry name" value="HPT_dom_sf"/>
</dbReference>
<dbReference type="InterPro" id="IPR045871">
    <property type="entry name" value="AHP1-5/YPD1"/>
</dbReference>
<dbReference type="GO" id="GO:0005737">
    <property type="term" value="C:cytoplasm"/>
    <property type="evidence" value="ECO:0007669"/>
    <property type="project" value="TreeGrafter"/>
</dbReference>
<sequence>MASANSQDEDRHGDEGIMSIPGASDSIDAATFEQILEMDEDEEEREFSKSIVYDFFTQAESTFGKMDSNLEQKNLRTLSELGHFLKGSSATLGLTKVKDSCEKIQHFGQKKDETGTNDISEEEGLAKLKTTIEQAKQEFYDVEKVLKKFYNDES</sequence>
<reference evidence="4" key="1">
    <citation type="journal article" date="2020" name="Stud. Mycol.">
        <title>101 Dothideomycetes genomes: a test case for predicting lifestyles and emergence of pathogens.</title>
        <authorList>
            <person name="Haridas S."/>
            <person name="Albert R."/>
            <person name="Binder M."/>
            <person name="Bloem J."/>
            <person name="Labutti K."/>
            <person name="Salamov A."/>
            <person name="Andreopoulos B."/>
            <person name="Baker S."/>
            <person name="Barry K."/>
            <person name="Bills G."/>
            <person name="Bluhm B."/>
            <person name="Cannon C."/>
            <person name="Castanera R."/>
            <person name="Culley D."/>
            <person name="Daum C."/>
            <person name="Ezra D."/>
            <person name="Gonzalez J."/>
            <person name="Henrissat B."/>
            <person name="Kuo A."/>
            <person name="Liang C."/>
            <person name="Lipzen A."/>
            <person name="Lutzoni F."/>
            <person name="Magnuson J."/>
            <person name="Mondo S."/>
            <person name="Nolan M."/>
            <person name="Ohm R."/>
            <person name="Pangilinan J."/>
            <person name="Park H.-J."/>
            <person name="Ramirez L."/>
            <person name="Alfaro M."/>
            <person name="Sun H."/>
            <person name="Tritt A."/>
            <person name="Yoshinaga Y."/>
            <person name="Zwiers L.-H."/>
            <person name="Turgeon B."/>
            <person name="Goodwin S."/>
            <person name="Spatafora J."/>
            <person name="Crous P."/>
            <person name="Grigoriev I."/>
        </authorList>
    </citation>
    <scope>NUCLEOTIDE SEQUENCE</scope>
    <source>
        <strain evidence="4">CBS 122368</strain>
    </source>
</reference>
<dbReference type="FunFam" id="1.20.120.160:FF:000007">
    <property type="entry name" value="Multistep phosphorelay regulator 1"/>
    <property type="match status" value="1"/>
</dbReference>
<dbReference type="OrthoDB" id="1673781at2759"/>
<evidence type="ECO:0000313" key="5">
    <source>
        <dbReference type="Proteomes" id="UP000800094"/>
    </source>
</evidence>
<feature type="domain" description="HPt" evidence="3">
    <location>
        <begin position="44"/>
        <end position="149"/>
    </location>
</feature>
<name>A0A6A6J2F9_9PLEO</name>
<dbReference type="SMART" id="SM00073">
    <property type="entry name" value="HPT"/>
    <property type="match status" value="1"/>
</dbReference>
<organism evidence="4 5">
    <name type="scientific">Trematosphaeria pertusa</name>
    <dbReference type="NCBI Taxonomy" id="390896"/>
    <lineage>
        <taxon>Eukaryota</taxon>
        <taxon>Fungi</taxon>
        <taxon>Dikarya</taxon>
        <taxon>Ascomycota</taxon>
        <taxon>Pezizomycotina</taxon>
        <taxon>Dothideomycetes</taxon>
        <taxon>Pleosporomycetidae</taxon>
        <taxon>Pleosporales</taxon>
        <taxon>Massarineae</taxon>
        <taxon>Trematosphaeriaceae</taxon>
        <taxon>Trematosphaeria</taxon>
    </lineage>
</organism>
<dbReference type="CDD" id="cd00088">
    <property type="entry name" value="HPT"/>
    <property type="match status" value="1"/>
</dbReference>
<dbReference type="SUPFAM" id="SSF47226">
    <property type="entry name" value="Histidine-containing phosphotransfer domain, HPT domain"/>
    <property type="match status" value="1"/>
</dbReference>
<keyword evidence="5" id="KW-1185">Reference proteome</keyword>
<dbReference type="PANTHER" id="PTHR28242">
    <property type="entry name" value="PHOSPHORELAY INTERMEDIATE PROTEIN YPD1"/>
    <property type="match status" value="1"/>
</dbReference>
<dbReference type="PROSITE" id="PS50894">
    <property type="entry name" value="HPT"/>
    <property type="match status" value="1"/>
</dbReference>
<evidence type="ECO:0000259" key="3">
    <source>
        <dbReference type="PROSITE" id="PS50894"/>
    </source>
</evidence>
<gene>
    <name evidence="4" type="ORF">BU26DRAFT_30091</name>
</gene>
<keyword evidence="1" id="KW-0597">Phosphoprotein</keyword>